<gene>
    <name evidence="1" type="ORF">SLI_8051</name>
</gene>
<evidence type="ECO:0000313" key="1">
    <source>
        <dbReference type="EMBL" id="EOY52749.1"/>
    </source>
</evidence>
<dbReference type="Proteomes" id="UP000014062">
    <property type="component" value="Chromosome"/>
</dbReference>
<organism evidence="1 2">
    <name type="scientific">Streptomyces lividans 1326</name>
    <dbReference type="NCBI Taxonomy" id="1200984"/>
    <lineage>
        <taxon>Bacteria</taxon>
        <taxon>Bacillati</taxon>
        <taxon>Actinomycetota</taxon>
        <taxon>Actinomycetes</taxon>
        <taxon>Kitasatosporales</taxon>
        <taxon>Streptomycetaceae</taxon>
        <taxon>Streptomyces</taxon>
    </lineage>
</organism>
<sequence>MIYCGIAWAERSHDVALVDDNGQLLAKRHITDDAASYKILLGLLVEYGDSEENPACRTASSENGRRCTCAQAGRSLRCPFRGGRQGARGGAVGAPAA</sequence>
<accession>A0A7U9HFU6</accession>
<evidence type="ECO:0000313" key="2">
    <source>
        <dbReference type="Proteomes" id="UP000014062"/>
    </source>
</evidence>
<proteinExistence type="predicted"/>
<dbReference type="EMBL" id="CM001889">
    <property type="protein sequence ID" value="EOY52749.1"/>
    <property type="molecule type" value="Genomic_DNA"/>
</dbReference>
<dbReference type="AlphaFoldDB" id="A0A7U9HFU6"/>
<reference evidence="2" key="1">
    <citation type="journal article" date="2013" name="Genome Biol. Evol.">
        <title>The genome sequence of Streptomyces lividans 66 reveals a novel tRNA-dependent peptide biosynthetic system within a metal-related genomic island.</title>
        <authorList>
            <person name="Cruz-Morales P."/>
            <person name="Vijgenboom E."/>
            <person name="Iruegas-Bocardo F."/>
            <person name="Girard G."/>
            <person name="Yanez-Guerra L.A."/>
            <person name="Ramos-Aboites H.E."/>
            <person name="Pernodet J.L."/>
            <person name="Anne J."/>
            <person name="van Wezel G.P."/>
            <person name="Barona-Gomez F."/>
        </authorList>
    </citation>
    <scope>NUCLEOTIDE SEQUENCE [LARGE SCALE GENOMIC DNA]</scope>
    <source>
        <strain evidence="2">1326</strain>
    </source>
</reference>
<dbReference type="RefSeq" id="WP_003971332.1">
    <property type="nucleotide sequence ID" value="NZ_CM001889.1"/>
</dbReference>
<name>A0A7U9HFU6_STRLI</name>
<protein>
    <recommendedName>
        <fullName evidence="3">Transposase</fullName>
    </recommendedName>
</protein>
<evidence type="ECO:0008006" key="3">
    <source>
        <dbReference type="Google" id="ProtNLM"/>
    </source>
</evidence>